<dbReference type="EMBL" id="CAXAMM010043421">
    <property type="protein sequence ID" value="CAK9109958.1"/>
    <property type="molecule type" value="Genomic_DNA"/>
</dbReference>
<dbReference type="Proteomes" id="UP001642464">
    <property type="component" value="Unassembled WGS sequence"/>
</dbReference>
<protein>
    <submittedName>
        <fullName evidence="1">Uncharacterized protein</fullName>
    </submittedName>
</protein>
<name>A0ABP0SC76_9DINO</name>
<accession>A0ABP0SC76</accession>
<proteinExistence type="predicted"/>
<comment type="caution">
    <text evidence="1">The sequence shown here is derived from an EMBL/GenBank/DDBJ whole genome shotgun (WGS) entry which is preliminary data.</text>
</comment>
<organism evidence="1 2">
    <name type="scientific">Durusdinium trenchii</name>
    <dbReference type="NCBI Taxonomy" id="1381693"/>
    <lineage>
        <taxon>Eukaryota</taxon>
        <taxon>Sar</taxon>
        <taxon>Alveolata</taxon>
        <taxon>Dinophyceae</taxon>
        <taxon>Suessiales</taxon>
        <taxon>Symbiodiniaceae</taxon>
        <taxon>Durusdinium</taxon>
    </lineage>
</organism>
<evidence type="ECO:0000313" key="2">
    <source>
        <dbReference type="Proteomes" id="UP001642464"/>
    </source>
</evidence>
<evidence type="ECO:0000313" key="1">
    <source>
        <dbReference type="EMBL" id="CAK9109958.1"/>
    </source>
</evidence>
<gene>
    <name evidence="1" type="ORF">SCF082_LOCUS51079</name>
</gene>
<reference evidence="1 2" key="1">
    <citation type="submission" date="2024-02" db="EMBL/GenBank/DDBJ databases">
        <authorList>
            <person name="Chen Y."/>
            <person name="Shah S."/>
            <person name="Dougan E. K."/>
            <person name="Thang M."/>
            <person name="Chan C."/>
        </authorList>
    </citation>
    <scope>NUCLEOTIDE SEQUENCE [LARGE SCALE GENOMIC DNA]</scope>
</reference>
<keyword evidence="2" id="KW-1185">Reference proteome</keyword>
<sequence length="751" mass="83245">MFHKVRQQFLSVEEALSTHCIPVTPEAAKVSGSPQLDISHVSHGEGVKMVKDKLIPMLKKLKLIPNELKDLDSVAPLALPEQSSALFDPSPHHHGRILFPVTLETAVKCPTDVVSPSGGEHPASLKLLCGHLILAAWWLAMHEAIVASDNDRIGALFEAMLTVTIRVTLWVSDAHVMKVAMASAERTRALEVSCDNVITFADRLRIVVNDITSCDSVSMTHAKCLDKLRQDGVLWQGKPVTRNMLVSCDSMSKNLSQRCRALLSFLESKYGRCLLTDGPTRLYRLIVSVVKFIDKLRLSPKPSVTDALEMLFSSLCLSLEAEAVTSDSVTTEFLTGKEKSSANDKPCWAAMSLMSIAVMQQARNVLALMEEATPDLKLVMETLLNPASNAQHVAFDEISRVTIESLKKGLCETTDYKRFEPLLDWGYSIADGQMACHIRDLVTCEDLVAALESNDNPCLSELRDALAALTEQTRTTLTHQDCAPKMSWRQLARVNSDSICENADLAKSALTQEREEVWAKAVAVRKGLIHIDHVKKVTRDTLKQCFDASPAKSFSGTLNEKHMMVVVSADLCLEEKSGWLDEFATEEEPTTAFVTYSNIPYPQNLPLIDYDIKAKMLGLEKTPADEVKKPRDWSHGNNVPLFWSETKPVTLWQGLIENYLAAQVVDLSCSLALARACLKTGTKYVGVAMSPEHSQWAQNAVNQDAIRVICESGHCLHQSSLSELCKSILLTFVRKARRKMVTLFLQHLLLD</sequence>